<gene>
    <name evidence="1" type="ORF">WN51_06490</name>
</gene>
<protein>
    <submittedName>
        <fullName evidence="1">Uncharacterized protein</fullName>
    </submittedName>
</protein>
<evidence type="ECO:0000313" key="1">
    <source>
        <dbReference type="EMBL" id="KOX69802.1"/>
    </source>
</evidence>
<keyword evidence="2" id="KW-1185">Reference proteome</keyword>
<dbReference type="AlphaFoldDB" id="A0A0N0U3F9"/>
<sequence>MSEDSCRVIRREVNAVQGFSKSECRRVTLPSLYSNIGSYIAVAIRFPKSSNGTDHHVDQIQREYIERKDVRNASTRSIEPCTESTLFSPSSHSSKSFTSSGWTLANNRVVTEKLKGLKEPVFVNKEMAGMNIRINAEFEKADVFKNDRDSLVGNRESNSASKFPKSPIPLSPEDISILESGILTISGNEIRAEASDQTDLWLAERAFRGVLQEGFDTDLLLPDQKPVSEKLWKKLERSMRKSKERISRIKDRLVKLEET</sequence>
<dbReference type="Proteomes" id="UP000053105">
    <property type="component" value="Unassembled WGS sequence"/>
</dbReference>
<dbReference type="EMBL" id="KQ435882">
    <property type="protein sequence ID" value="KOX69802.1"/>
    <property type="molecule type" value="Genomic_DNA"/>
</dbReference>
<reference evidence="1 2" key="1">
    <citation type="submission" date="2015-07" db="EMBL/GenBank/DDBJ databases">
        <title>The genome of Melipona quadrifasciata.</title>
        <authorList>
            <person name="Pan H."/>
            <person name="Kapheim K."/>
        </authorList>
    </citation>
    <scope>NUCLEOTIDE SEQUENCE [LARGE SCALE GENOMIC DNA]</scope>
    <source>
        <strain evidence="1">0111107301</strain>
        <tissue evidence="1">Whole body</tissue>
    </source>
</reference>
<dbReference type="OrthoDB" id="10570161at2759"/>
<name>A0A0N0U3F9_9HYME</name>
<proteinExistence type="predicted"/>
<organism evidence="1 2">
    <name type="scientific">Melipona quadrifasciata</name>
    <dbReference type="NCBI Taxonomy" id="166423"/>
    <lineage>
        <taxon>Eukaryota</taxon>
        <taxon>Metazoa</taxon>
        <taxon>Ecdysozoa</taxon>
        <taxon>Arthropoda</taxon>
        <taxon>Hexapoda</taxon>
        <taxon>Insecta</taxon>
        <taxon>Pterygota</taxon>
        <taxon>Neoptera</taxon>
        <taxon>Endopterygota</taxon>
        <taxon>Hymenoptera</taxon>
        <taxon>Apocrita</taxon>
        <taxon>Aculeata</taxon>
        <taxon>Apoidea</taxon>
        <taxon>Anthophila</taxon>
        <taxon>Apidae</taxon>
        <taxon>Melipona</taxon>
    </lineage>
</organism>
<evidence type="ECO:0000313" key="2">
    <source>
        <dbReference type="Proteomes" id="UP000053105"/>
    </source>
</evidence>
<accession>A0A0N0U3F9</accession>